<dbReference type="GeneID" id="30016167"/>
<dbReference type="RefSeq" id="XP_018687181.1">
    <property type="nucleotide sequence ID" value="XM_018843504.1"/>
</dbReference>
<evidence type="ECO:0000313" key="1">
    <source>
        <dbReference type="EMBL" id="OAP53814.1"/>
    </source>
</evidence>
<dbReference type="AlphaFoldDB" id="A0A178Z291"/>
<accession>A0A178Z291</accession>
<gene>
    <name evidence="1" type="ORF">AYL99_12000</name>
</gene>
<dbReference type="Proteomes" id="UP000078343">
    <property type="component" value="Unassembled WGS sequence"/>
</dbReference>
<evidence type="ECO:0000313" key="2">
    <source>
        <dbReference type="Proteomes" id="UP000078343"/>
    </source>
</evidence>
<keyword evidence="2" id="KW-1185">Reference proteome</keyword>
<name>A0A178Z291_9EURO</name>
<protein>
    <submittedName>
        <fullName evidence="1">Uncharacterized protein</fullName>
    </submittedName>
</protein>
<comment type="caution">
    <text evidence="1">The sequence shown here is derived from an EMBL/GenBank/DDBJ whole genome shotgun (WGS) entry which is preliminary data.</text>
</comment>
<dbReference type="EMBL" id="LVYI01000021">
    <property type="protein sequence ID" value="OAP53814.1"/>
    <property type="molecule type" value="Genomic_DNA"/>
</dbReference>
<proteinExistence type="predicted"/>
<organism evidence="1 2">
    <name type="scientific">Fonsecaea erecta</name>
    <dbReference type="NCBI Taxonomy" id="1367422"/>
    <lineage>
        <taxon>Eukaryota</taxon>
        <taxon>Fungi</taxon>
        <taxon>Dikarya</taxon>
        <taxon>Ascomycota</taxon>
        <taxon>Pezizomycotina</taxon>
        <taxon>Eurotiomycetes</taxon>
        <taxon>Chaetothyriomycetidae</taxon>
        <taxon>Chaetothyriales</taxon>
        <taxon>Herpotrichiellaceae</taxon>
        <taxon>Fonsecaea</taxon>
    </lineage>
</organism>
<sequence length="224" mass="24765">MQEAMMHTPTKRVGALRRSPISSAFALLCFALYIDVERTGTCALEGDTGEALERSRWHHHCCPSALEERNELASCKGRKLAASAAAIDVQAKRLEQTFKLCLEEIRPNPLAAKSLIALYAFGSHSLEAQLASEQSISHNILSQATERVSTTLRFADELHFWEAALPFPPQARPSYASVLDQPCRCYVLLTDTPRLVPPSRSKLPTSLAVDFQDGDGKYTSYDVN</sequence>
<reference evidence="1 2" key="1">
    <citation type="submission" date="2016-04" db="EMBL/GenBank/DDBJ databases">
        <title>Draft genome of Fonsecaea erecta CBS 125763.</title>
        <authorList>
            <person name="Weiss V.A."/>
            <person name="Vicente V.A."/>
            <person name="Raittz R.T."/>
            <person name="Moreno L.F."/>
            <person name="De Souza E.M."/>
            <person name="Pedrosa F.O."/>
            <person name="Steffens M.B."/>
            <person name="Faoro H."/>
            <person name="Tadra-Sfeir M.Z."/>
            <person name="Najafzadeh M.J."/>
            <person name="Felipe M.S."/>
            <person name="Teixeira M."/>
            <person name="Sun J."/>
            <person name="Xi L."/>
            <person name="Gomes R."/>
            <person name="De Azevedo C.M."/>
            <person name="Salgado C.G."/>
            <person name="Da Silva M.B."/>
            <person name="Nascimento M.F."/>
            <person name="Queiroz-Telles F."/>
            <person name="Attili D.S."/>
            <person name="Gorbushina A."/>
        </authorList>
    </citation>
    <scope>NUCLEOTIDE SEQUENCE [LARGE SCALE GENOMIC DNA]</scope>
    <source>
        <strain evidence="1 2">CBS 125763</strain>
    </source>
</reference>